<organism evidence="3 4">
    <name type="scientific">Planomicrobium soli</name>
    <dbReference type="NCBI Taxonomy" id="1176648"/>
    <lineage>
        <taxon>Bacteria</taxon>
        <taxon>Bacillati</taxon>
        <taxon>Bacillota</taxon>
        <taxon>Bacilli</taxon>
        <taxon>Bacillales</taxon>
        <taxon>Caryophanaceae</taxon>
        <taxon>Planomicrobium</taxon>
    </lineage>
</organism>
<protein>
    <submittedName>
        <fullName evidence="3">N-acetylmannosaminyltransferase</fullName>
    </submittedName>
</protein>
<reference evidence="3 4" key="1">
    <citation type="submission" date="2018-03" db="EMBL/GenBank/DDBJ databases">
        <title>Genomic Encyclopedia of Type Strains, Phase III (KMG-III): the genomes of soil and plant-associated and newly described type strains.</title>
        <authorList>
            <person name="Whitman W."/>
        </authorList>
    </citation>
    <scope>NUCLEOTIDE SEQUENCE [LARGE SCALE GENOMIC DNA]</scope>
    <source>
        <strain evidence="3 4">CGMCC 1.12259</strain>
    </source>
</reference>
<dbReference type="OrthoDB" id="9771846at2"/>
<dbReference type="PANTHER" id="PTHR34136:SF1">
    <property type="entry name" value="UDP-N-ACETYL-D-MANNOSAMINURONIC ACID TRANSFERASE"/>
    <property type="match status" value="1"/>
</dbReference>
<proteinExistence type="predicted"/>
<dbReference type="NCBIfam" id="TIGR00696">
    <property type="entry name" value="wecG_tagA_cpsF"/>
    <property type="match status" value="1"/>
</dbReference>
<keyword evidence="4" id="KW-1185">Reference proteome</keyword>
<dbReference type="PANTHER" id="PTHR34136">
    <property type="match status" value="1"/>
</dbReference>
<dbReference type="InterPro" id="IPR004629">
    <property type="entry name" value="WecG_TagA_CpsF"/>
</dbReference>
<dbReference type="CDD" id="cd06533">
    <property type="entry name" value="Glyco_transf_WecG_TagA"/>
    <property type="match status" value="1"/>
</dbReference>
<gene>
    <name evidence="3" type="ORF">B0H99_104220</name>
</gene>
<dbReference type="Pfam" id="PF03808">
    <property type="entry name" value="Glyco_tran_WecG"/>
    <property type="match status" value="1"/>
</dbReference>
<evidence type="ECO:0000313" key="4">
    <source>
        <dbReference type="Proteomes" id="UP000242682"/>
    </source>
</evidence>
<dbReference type="RefSeq" id="WP_106532970.1">
    <property type="nucleotide sequence ID" value="NZ_PYAT01000004.1"/>
</dbReference>
<dbReference type="Proteomes" id="UP000242682">
    <property type="component" value="Unassembled WGS sequence"/>
</dbReference>
<dbReference type="GO" id="GO:0016758">
    <property type="term" value="F:hexosyltransferase activity"/>
    <property type="evidence" value="ECO:0007669"/>
    <property type="project" value="TreeGrafter"/>
</dbReference>
<keyword evidence="2 3" id="KW-0808">Transferase</keyword>
<sequence length="247" mass="28901">MKKFIDREMFLGTQNDLLTLILDNITSRKKTSYYALNPDCMLKYWKDEEYRKIINNNENIVYVDGMGIIFSQKILNLPVAKERIATTDLFPALMEEIDKRQEEIRIFLLGGKGDTVKKVAKTFSERYPGVQIVGFHHGYFDKNLESKKIIELVNQTKADILFVGFGNPVQEKWVNAHQKEIESLSIITCGGLFDYYSNNVKRAPLLMQKVGFEWLYRLSQEPFRLSRRYIFGNFSYLLKIASFKFTK</sequence>
<evidence type="ECO:0000313" key="3">
    <source>
        <dbReference type="EMBL" id="PSL40758.1"/>
    </source>
</evidence>
<accession>A0A2P8H3H0</accession>
<keyword evidence="1" id="KW-0328">Glycosyltransferase</keyword>
<evidence type="ECO:0000256" key="1">
    <source>
        <dbReference type="ARBA" id="ARBA00022676"/>
    </source>
</evidence>
<dbReference type="AlphaFoldDB" id="A0A2P8H3H0"/>
<evidence type="ECO:0000256" key="2">
    <source>
        <dbReference type="ARBA" id="ARBA00022679"/>
    </source>
</evidence>
<comment type="caution">
    <text evidence="3">The sequence shown here is derived from an EMBL/GenBank/DDBJ whole genome shotgun (WGS) entry which is preliminary data.</text>
</comment>
<name>A0A2P8H3H0_9BACL</name>
<dbReference type="EMBL" id="PYAT01000004">
    <property type="protein sequence ID" value="PSL40758.1"/>
    <property type="molecule type" value="Genomic_DNA"/>
</dbReference>